<comment type="caution">
    <text evidence="1">The sequence shown here is derived from an EMBL/GenBank/DDBJ whole genome shotgun (WGS) entry which is preliminary data.</text>
</comment>
<accession>A0ABP7E8I1</accession>
<proteinExistence type="predicted"/>
<evidence type="ECO:0000313" key="2">
    <source>
        <dbReference type="Proteomes" id="UP001501468"/>
    </source>
</evidence>
<gene>
    <name evidence="1" type="ORF">GCM10022399_35430</name>
</gene>
<reference evidence="2" key="1">
    <citation type="journal article" date="2019" name="Int. J. Syst. Evol. Microbiol.">
        <title>The Global Catalogue of Microorganisms (GCM) 10K type strain sequencing project: providing services to taxonomists for standard genome sequencing and annotation.</title>
        <authorList>
            <consortium name="The Broad Institute Genomics Platform"/>
            <consortium name="The Broad Institute Genome Sequencing Center for Infectious Disease"/>
            <person name="Wu L."/>
            <person name="Ma J."/>
        </authorList>
    </citation>
    <scope>NUCLEOTIDE SEQUENCE [LARGE SCALE GENOMIC DNA]</scope>
    <source>
        <strain evidence="2">JCM 17125</strain>
    </source>
</reference>
<name>A0ABP7E8I1_9MICO</name>
<organism evidence="1 2">
    <name type="scientific">Terrabacter ginsenosidimutans</name>
    <dbReference type="NCBI Taxonomy" id="490575"/>
    <lineage>
        <taxon>Bacteria</taxon>
        <taxon>Bacillati</taxon>
        <taxon>Actinomycetota</taxon>
        <taxon>Actinomycetes</taxon>
        <taxon>Micrococcales</taxon>
        <taxon>Intrasporangiaceae</taxon>
        <taxon>Terrabacter</taxon>
    </lineage>
</organism>
<sequence length="151" mass="16499">MADIDHRRLGVDLYNATWELLDRGDRSAEDDDALVARAHASFYHWSQVPDVRPENVGRGHWLCSRVHAVLGQADTAAHHAARYVAIARAGQVEDWDLAAALEASARAAAVKGDFEAAERYEAEAREACSAVADAEDRAVVEADLATLPRRP</sequence>
<evidence type="ECO:0000313" key="1">
    <source>
        <dbReference type="EMBL" id="GAA3715754.1"/>
    </source>
</evidence>
<keyword evidence="2" id="KW-1185">Reference proteome</keyword>
<dbReference type="Proteomes" id="UP001501468">
    <property type="component" value="Unassembled WGS sequence"/>
</dbReference>
<dbReference type="RefSeq" id="WP_344949680.1">
    <property type="nucleotide sequence ID" value="NZ_BAABDC010000007.1"/>
</dbReference>
<protein>
    <submittedName>
        <fullName evidence="1">Uncharacterized protein</fullName>
    </submittedName>
</protein>
<dbReference type="EMBL" id="BAABDC010000007">
    <property type="protein sequence ID" value="GAA3715754.1"/>
    <property type="molecule type" value="Genomic_DNA"/>
</dbReference>